<accession>A0A2D4K9R9</accession>
<proteinExistence type="predicted"/>
<dbReference type="AlphaFoldDB" id="A0A2D4K9R9"/>
<organism evidence="1">
    <name type="scientific">Micrurus paraensis</name>
    <dbReference type="NCBI Taxonomy" id="1970185"/>
    <lineage>
        <taxon>Eukaryota</taxon>
        <taxon>Metazoa</taxon>
        <taxon>Chordata</taxon>
        <taxon>Craniata</taxon>
        <taxon>Vertebrata</taxon>
        <taxon>Euteleostomi</taxon>
        <taxon>Lepidosauria</taxon>
        <taxon>Squamata</taxon>
        <taxon>Bifurcata</taxon>
        <taxon>Unidentata</taxon>
        <taxon>Episquamata</taxon>
        <taxon>Toxicofera</taxon>
        <taxon>Serpentes</taxon>
        <taxon>Colubroidea</taxon>
        <taxon>Elapidae</taxon>
        <taxon>Elapinae</taxon>
        <taxon>Micrurus</taxon>
    </lineage>
</organism>
<sequence length="107" mass="11471">MVNTALFKDIAYSLCTDNQHLGLYPGASSTSEIVALHGDPQVSRSGVSNTRPKGWIRPAGCLDLAHEAGLEIAKKQLAMPLPARTDHGAPQASPVACFCWQRTIKTN</sequence>
<protein>
    <submittedName>
        <fullName evidence="1">Uncharacterized protein</fullName>
    </submittedName>
</protein>
<reference evidence="1" key="2">
    <citation type="submission" date="2017-11" db="EMBL/GenBank/DDBJ databases">
        <title>Coralsnake Venomics: Analyses of Venom Gland Transcriptomes and Proteomes of Six Brazilian Taxa.</title>
        <authorList>
            <person name="Aird S.D."/>
            <person name="Jorge da Silva N."/>
            <person name="Qiu L."/>
            <person name="Villar-Briones A."/>
            <person name="Aparecida-Saddi V."/>
            <person name="Campos-Telles M.P."/>
            <person name="Grau M."/>
            <person name="Mikheyev A.S."/>
        </authorList>
    </citation>
    <scope>NUCLEOTIDE SEQUENCE</scope>
    <source>
        <tissue evidence="1">Venom_gland</tissue>
    </source>
</reference>
<dbReference type="EMBL" id="IACL01040625">
    <property type="protein sequence ID" value="LAB05384.1"/>
    <property type="molecule type" value="Transcribed_RNA"/>
</dbReference>
<name>A0A2D4K9R9_9SAUR</name>
<reference evidence="1" key="1">
    <citation type="submission" date="2017-07" db="EMBL/GenBank/DDBJ databases">
        <authorList>
            <person name="Mikheyev A."/>
            <person name="Grau M."/>
        </authorList>
    </citation>
    <scope>NUCLEOTIDE SEQUENCE</scope>
    <source>
        <tissue evidence="1">Venom_gland</tissue>
    </source>
</reference>
<evidence type="ECO:0000313" key="1">
    <source>
        <dbReference type="EMBL" id="LAB05384.1"/>
    </source>
</evidence>